<reference evidence="12 13" key="2">
    <citation type="journal article" date="2015" name="Stand. Genomic Sci.">
        <title>Draft genome sequence of Cellulomonas carbonis T26(T) and comparative analysis of six Cellulomonas genomes.</title>
        <authorList>
            <person name="Zhuang W."/>
            <person name="Zhang S."/>
            <person name="Xia X."/>
            <person name="Wang G."/>
        </authorList>
    </citation>
    <scope>NUCLEOTIDE SEQUENCE [LARGE SCALE GENOMIC DNA]</scope>
    <source>
        <strain evidence="12 13">T26</strain>
    </source>
</reference>
<dbReference type="InterPro" id="IPR016064">
    <property type="entry name" value="NAD/diacylglycerol_kinase_sf"/>
</dbReference>
<dbReference type="Gene3D" id="2.60.200.40">
    <property type="match status" value="1"/>
</dbReference>
<evidence type="ECO:0000256" key="2">
    <source>
        <dbReference type="ARBA" id="ARBA00005983"/>
    </source>
</evidence>
<keyword evidence="3" id="KW-0808">Transferase</keyword>
<accession>A0A0A0BS17</accession>
<dbReference type="OrthoDB" id="3171056at2"/>
<dbReference type="InterPro" id="IPR017438">
    <property type="entry name" value="ATP-NAD_kinase_N"/>
</dbReference>
<keyword evidence="7" id="KW-0444">Lipid biosynthesis</keyword>
<evidence type="ECO:0000259" key="11">
    <source>
        <dbReference type="PROSITE" id="PS50146"/>
    </source>
</evidence>
<comment type="similarity">
    <text evidence="2">Belongs to the diacylglycerol/lipid kinase family.</text>
</comment>
<protein>
    <submittedName>
        <fullName evidence="12">Diacylglycerol kinase</fullName>
    </submittedName>
</protein>
<dbReference type="Proteomes" id="UP000029839">
    <property type="component" value="Unassembled WGS sequence"/>
</dbReference>
<evidence type="ECO:0000256" key="8">
    <source>
        <dbReference type="ARBA" id="ARBA00023264"/>
    </source>
</evidence>
<keyword evidence="6" id="KW-0067">ATP-binding</keyword>
<keyword evidence="13" id="KW-1185">Reference proteome</keyword>
<evidence type="ECO:0000313" key="12">
    <source>
        <dbReference type="EMBL" id="KGM10715.1"/>
    </source>
</evidence>
<evidence type="ECO:0000256" key="10">
    <source>
        <dbReference type="SAM" id="Phobius"/>
    </source>
</evidence>
<dbReference type="GO" id="GO:0005524">
    <property type="term" value="F:ATP binding"/>
    <property type="evidence" value="ECO:0007669"/>
    <property type="project" value="UniProtKB-KW"/>
</dbReference>
<evidence type="ECO:0000256" key="1">
    <source>
        <dbReference type="ARBA" id="ARBA00001946"/>
    </source>
</evidence>
<dbReference type="PANTHER" id="PTHR12358:SF54">
    <property type="entry name" value="SPHINGOSINE KINASE RELATED PROTEIN"/>
    <property type="match status" value="1"/>
</dbReference>
<feature type="compositionally biased region" description="Low complexity" evidence="9">
    <location>
        <begin position="40"/>
        <end position="52"/>
    </location>
</feature>
<dbReference type="PROSITE" id="PS50146">
    <property type="entry name" value="DAGK"/>
    <property type="match status" value="1"/>
</dbReference>
<name>A0A0A0BS17_9CELL</name>
<evidence type="ECO:0000256" key="5">
    <source>
        <dbReference type="ARBA" id="ARBA00022777"/>
    </source>
</evidence>
<keyword evidence="4" id="KW-0547">Nucleotide-binding</keyword>
<organism evidence="12 13">
    <name type="scientific">Cellulomonas carbonis T26</name>
    <dbReference type="NCBI Taxonomy" id="947969"/>
    <lineage>
        <taxon>Bacteria</taxon>
        <taxon>Bacillati</taxon>
        <taxon>Actinomycetota</taxon>
        <taxon>Actinomycetes</taxon>
        <taxon>Micrococcales</taxon>
        <taxon>Cellulomonadaceae</taxon>
        <taxon>Cellulomonas</taxon>
    </lineage>
</organism>
<evidence type="ECO:0000256" key="4">
    <source>
        <dbReference type="ARBA" id="ARBA00022741"/>
    </source>
</evidence>
<feature type="region of interest" description="Disordered" evidence="9">
    <location>
        <begin position="31"/>
        <end position="52"/>
    </location>
</feature>
<gene>
    <name evidence="12" type="ORF">N868_16135</name>
</gene>
<dbReference type="SUPFAM" id="SSF111331">
    <property type="entry name" value="NAD kinase/diacylglycerol kinase-like"/>
    <property type="match status" value="1"/>
</dbReference>
<keyword evidence="10" id="KW-0472">Membrane</keyword>
<keyword evidence="10" id="KW-1133">Transmembrane helix</keyword>
<dbReference type="RefSeq" id="WP_043606533.1">
    <property type="nucleotide sequence ID" value="NZ_AXCY01000041.1"/>
</dbReference>
<dbReference type="PANTHER" id="PTHR12358">
    <property type="entry name" value="SPHINGOSINE KINASE"/>
    <property type="match status" value="1"/>
</dbReference>
<reference evidence="12 13" key="1">
    <citation type="submission" date="2013-08" db="EMBL/GenBank/DDBJ databases">
        <title>Genome sequencing of Cellulomonas carbonis T26.</title>
        <authorList>
            <person name="Chen F."/>
            <person name="Li Y."/>
            <person name="Wang G."/>
        </authorList>
    </citation>
    <scope>NUCLEOTIDE SEQUENCE [LARGE SCALE GENOMIC DNA]</scope>
    <source>
        <strain evidence="12 13">T26</strain>
    </source>
</reference>
<evidence type="ECO:0000256" key="7">
    <source>
        <dbReference type="ARBA" id="ARBA00023209"/>
    </source>
</evidence>
<comment type="cofactor">
    <cofactor evidence="1">
        <name>Mg(2+)</name>
        <dbReference type="ChEBI" id="CHEBI:18420"/>
    </cofactor>
</comment>
<dbReference type="AlphaFoldDB" id="A0A0A0BS17"/>
<evidence type="ECO:0000256" key="3">
    <source>
        <dbReference type="ARBA" id="ARBA00022679"/>
    </source>
</evidence>
<keyword evidence="7" id="KW-0594">Phospholipid biosynthesis</keyword>
<evidence type="ECO:0000313" key="13">
    <source>
        <dbReference type="Proteomes" id="UP000029839"/>
    </source>
</evidence>
<comment type="caution">
    <text evidence="12">The sequence shown here is derived from an EMBL/GenBank/DDBJ whole genome shotgun (WGS) entry which is preliminary data.</text>
</comment>
<feature type="domain" description="DAGKc" evidence="11">
    <location>
        <begin position="102"/>
        <end position="187"/>
    </location>
</feature>
<dbReference type="InterPro" id="IPR050187">
    <property type="entry name" value="Lipid_Phosphate_FormReg"/>
</dbReference>
<dbReference type="InterPro" id="IPR001206">
    <property type="entry name" value="Diacylglycerol_kinase_cat_dom"/>
</dbReference>
<evidence type="ECO:0000256" key="9">
    <source>
        <dbReference type="SAM" id="MobiDB-lite"/>
    </source>
</evidence>
<dbReference type="Pfam" id="PF00781">
    <property type="entry name" value="DAGK_cat"/>
    <property type="match status" value="1"/>
</dbReference>
<sequence length="396" mass="41970">MTWVGWLAVAATVIALVALVLVLRTRQAMRGHGLSPSPRAAEAGAEGTASTDETPAAHTLVAFVANPTKPGVPELRDAAVQACAARYLPEPMWFDTTAEDPGIGQAREAIEKGAQLVVAVGGDGTVRAVAEGLSGTGVAMGLLPQGTGNLLARNLDIPLTDVEEMLRIALTGDDLAIDVGWLTVVRDESDVRDDIAEADPEAVAPEETPADTAEPARDHIFLVMAGLGFDAAVMGDTDEDLKAKVGWFAYFLAGAKHLRGRRMRVAMSVDGEPWRAARLRSIVFGNVGRLPGGITLIPGAEANDGVLHVGALDARGGILGWLQLFSEVSMQRFGFRTELPNRIGRIDHVNAREVRVRSRDPQPVQVDGDTIGEALEVAAKIQERALVVRVPVGDDD</sequence>
<dbReference type="EMBL" id="AXCY01000041">
    <property type="protein sequence ID" value="KGM10715.1"/>
    <property type="molecule type" value="Genomic_DNA"/>
</dbReference>
<proteinExistence type="inferred from homology"/>
<dbReference type="Gene3D" id="3.40.50.10330">
    <property type="entry name" value="Probable inorganic polyphosphate/atp-NAD kinase, domain 1"/>
    <property type="match status" value="1"/>
</dbReference>
<keyword evidence="10" id="KW-0812">Transmembrane</keyword>
<evidence type="ECO:0000256" key="6">
    <source>
        <dbReference type="ARBA" id="ARBA00022840"/>
    </source>
</evidence>
<keyword evidence="5 12" id="KW-0418">Kinase</keyword>
<feature type="transmembrane region" description="Helical" evidence="10">
    <location>
        <begin position="6"/>
        <end position="23"/>
    </location>
</feature>
<dbReference type="InterPro" id="IPR045540">
    <property type="entry name" value="YegS/DAGK_C"/>
</dbReference>
<keyword evidence="7" id="KW-0443">Lipid metabolism</keyword>
<keyword evidence="8" id="KW-1208">Phospholipid metabolism</keyword>
<dbReference type="GO" id="GO:0016301">
    <property type="term" value="F:kinase activity"/>
    <property type="evidence" value="ECO:0007669"/>
    <property type="project" value="UniProtKB-KW"/>
</dbReference>
<dbReference type="GO" id="GO:0008654">
    <property type="term" value="P:phospholipid biosynthetic process"/>
    <property type="evidence" value="ECO:0007669"/>
    <property type="project" value="UniProtKB-KW"/>
</dbReference>
<dbReference type="Pfam" id="PF19279">
    <property type="entry name" value="YegS_C"/>
    <property type="match status" value="1"/>
</dbReference>